<dbReference type="AlphaFoldDB" id="G7GQV8"/>
<accession>G7GQV8</accession>
<keyword evidence="2" id="KW-1133">Transmembrane helix</keyword>
<feature type="transmembrane region" description="Helical" evidence="2">
    <location>
        <begin position="12"/>
        <end position="32"/>
    </location>
</feature>
<dbReference type="EMBL" id="BAED01000046">
    <property type="protein sequence ID" value="GAB05983.1"/>
    <property type="molecule type" value="Genomic_DNA"/>
</dbReference>
<keyword evidence="2" id="KW-0812">Transmembrane</keyword>
<sequence length="166" mass="17529">MNPTLLRRVQKGLLLVGLVGTVMGAVLVIACFRNDSQIEAHKVTVMADVISAGSLRADVSFQTPDGQLHSPRLGLLYPTELTQGQRISVEYDATNPDLARPAGRDASLSIVPALSVVALLWLIVGGLVVGLAETNRRLTTRAQDRAGHEESRASADAPQGAAAPTQ</sequence>
<evidence type="ECO:0000313" key="4">
    <source>
        <dbReference type="Proteomes" id="UP000006023"/>
    </source>
</evidence>
<dbReference type="PROSITE" id="PS51257">
    <property type="entry name" value="PROKAR_LIPOPROTEIN"/>
    <property type="match status" value="1"/>
</dbReference>
<comment type="caution">
    <text evidence="3">The sequence shown here is derived from an EMBL/GenBank/DDBJ whole genome shotgun (WGS) entry which is preliminary data.</text>
</comment>
<protein>
    <recommendedName>
        <fullName evidence="5">DUF3592 domain-containing protein</fullName>
    </recommendedName>
</protein>
<dbReference type="Proteomes" id="UP000006023">
    <property type="component" value="Unassembled WGS sequence"/>
</dbReference>
<organism evidence="3 4">
    <name type="scientific">Gordonia amarae NBRC 15530</name>
    <dbReference type="NCBI Taxonomy" id="1075090"/>
    <lineage>
        <taxon>Bacteria</taxon>
        <taxon>Bacillati</taxon>
        <taxon>Actinomycetota</taxon>
        <taxon>Actinomycetes</taxon>
        <taxon>Mycobacteriales</taxon>
        <taxon>Gordoniaceae</taxon>
        <taxon>Gordonia</taxon>
    </lineage>
</organism>
<gene>
    <name evidence="3" type="ORF">GOAMR_46_00810</name>
</gene>
<evidence type="ECO:0000256" key="1">
    <source>
        <dbReference type="SAM" id="MobiDB-lite"/>
    </source>
</evidence>
<feature type="region of interest" description="Disordered" evidence="1">
    <location>
        <begin position="141"/>
        <end position="166"/>
    </location>
</feature>
<evidence type="ECO:0008006" key="5">
    <source>
        <dbReference type="Google" id="ProtNLM"/>
    </source>
</evidence>
<dbReference type="eggNOG" id="ENOG50337MI">
    <property type="taxonomic scope" value="Bacteria"/>
</dbReference>
<keyword evidence="4" id="KW-1185">Reference proteome</keyword>
<reference evidence="3 4" key="1">
    <citation type="submission" date="2011-11" db="EMBL/GenBank/DDBJ databases">
        <title>Whole genome shotgun sequence of Gordonia amarae NBRC 15530.</title>
        <authorList>
            <person name="Takarada H."/>
            <person name="Hosoyama A."/>
            <person name="Tsuchikane K."/>
            <person name="Katsumata H."/>
            <person name="Yamazaki S."/>
            <person name="Fujita N."/>
        </authorList>
    </citation>
    <scope>NUCLEOTIDE SEQUENCE [LARGE SCALE GENOMIC DNA]</scope>
    <source>
        <strain evidence="3 4">NBRC 15530</strain>
    </source>
</reference>
<feature type="compositionally biased region" description="Low complexity" evidence="1">
    <location>
        <begin position="154"/>
        <end position="166"/>
    </location>
</feature>
<dbReference type="RefSeq" id="WP_005188112.1">
    <property type="nucleotide sequence ID" value="NZ_BAED01000046.1"/>
</dbReference>
<feature type="transmembrane region" description="Helical" evidence="2">
    <location>
        <begin position="110"/>
        <end position="132"/>
    </location>
</feature>
<keyword evidence="2" id="KW-0472">Membrane</keyword>
<evidence type="ECO:0000256" key="2">
    <source>
        <dbReference type="SAM" id="Phobius"/>
    </source>
</evidence>
<proteinExistence type="predicted"/>
<name>G7GQV8_9ACTN</name>
<feature type="compositionally biased region" description="Basic and acidic residues" evidence="1">
    <location>
        <begin position="142"/>
        <end position="153"/>
    </location>
</feature>
<evidence type="ECO:0000313" key="3">
    <source>
        <dbReference type="EMBL" id="GAB05983.1"/>
    </source>
</evidence>
<dbReference type="STRING" id="1075090.GOAMR_46_00810"/>